<evidence type="ECO:0000256" key="1">
    <source>
        <dbReference type="SAM" id="MobiDB-lite"/>
    </source>
</evidence>
<accession>T1FWB7</accession>
<feature type="chain" id="PRO_5010981049" description="SEA domain-containing protein" evidence="3">
    <location>
        <begin position="22"/>
        <end position="278"/>
    </location>
</feature>
<reference evidence="4 6" key="2">
    <citation type="journal article" date="2013" name="Nature">
        <title>Insights into bilaterian evolution from three spiralian genomes.</title>
        <authorList>
            <person name="Simakov O."/>
            <person name="Marletaz F."/>
            <person name="Cho S.J."/>
            <person name="Edsinger-Gonzales E."/>
            <person name="Havlak P."/>
            <person name="Hellsten U."/>
            <person name="Kuo D.H."/>
            <person name="Larsson T."/>
            <person name="Lv J."/>
            <person name="Arendt D."/>
            <person name="Savage R."/>
            <person name="Osoegawa K."/>
            <person name="de Jong P."/>
            <person name="Grimwood J."/>
            <person name="Chapman J.A."/>
            <person name="Shapiro H."/>
            <person name="Aerts A."/>
            <person name="Otillar R.P."/>
            <person name="Terry A.Y."/>
            <person name="Boore J.L."/>
            <person name="Grigoriev I.V."/>
            <person name="Lindberg D.R."/>
            <person name="Seaver E.C."/>
            <person name="Weisblat D.A."/>
            <person name="Putnam N.H."/>
            <person name="Rokhsar D.S."/>
        </authorList>
    </citation>
    <scope>NUCLEOTIDE SEQUENCE</scope>
</reference>
<protein>
    <recommendedName>
        <fullName evidence="7">SEA domain-containing protein</fullName>
    </recommendedName>
</protein>
<dbReference type="Proteomes" id="UP000015101">
    <property type="component" value="Unassembled WGS sequence"/>
</dbReference>
<evidence type="ECO:0000313" key="5">
    <source>
        <dbReference type="EnsemblMetazoa" id="HelroP194692"/>
    </source>
</evidence>
<dbReference type="EMBL" id="KB097778">
    <property type="protein sequence ID" value="ESN90074.1"/>
    <property type="molecule type" value="Genomic_DNA"/>
</dbReference>
<keyword evidence="6" id="KW-1185">Reference proteome</keyword>
<gene>
    <name evidence="5" type="primary">20213113</name>
    <name evidence="4" type="ORF">HELRODRAFT_194692</name>
</gene>
<dbReference type="HOGENOM" id="CLU_1002141_0_0_1"/>
<evidence type="ECO:0000313" key="6">
    <source>
        <dbReference type="Proteomes" id="UP000015101"/>
    </source>
</evidence>
<feature type="transmembrane region" description="Helical" evidence="2">
    <location>
        <begin position="236"/>
        <end position="261"/>
    </location>
</feature>
<dbReference type="EMBL" id="AMQM01008437">
    <property type="status" value="NOT_ANNOTATED_CDS"/>
    <property type="molecule type" value="Genomic_DNA"/>
</dbReference>
<dbReference type="EnsemblMetazoa" id="HelroT194692">
    <property type="protein sequence ID" value="HelroP194692"/>
    <property type="gene ID" value="HelroG194692"/>
</dbReference>
<reference evidence="6" key="1">
    <citation type="submission" date="2012-12" db="EMBL/GenBank/DDBJ databases">
        <authorList>
            <person name="Hellsten U."/>
            <person name="Grimwood J."/>
            <person name="Chapman J.A."/>
            <person name="Shapiro H."/>
            <person name="Aerts A."/>
            <person name="Otillar R.P."/>
            <person name="Terry A.Y."/>
            <person name="Boore J.L."/>
            <person name="Simakov O."/>
            <person name="Marletaz F."/>
            <person name="Cho S.-J."/>
            <person name="Edsinger-Gonzales E."/>
            <person name="Havlak P."/>
            <person name="Kuo D.-H."/>
            <person name="Larsson T."/>
            <person name="Lv J."/>
            <person name="Arendt D."/>
            <person name="Savage R."/>
            <person name="Osoegawa K."/>
            <person name="de Jong P."/>
            <person name="Lindberg D.R."/>
            <person name="Seaver E.C."/>
            <person name="Weisblat D.A."/>
            <person name="Putnam N.H."/>
            <person name="Grigoriev I.V."/>
            <person name="Rokhsar D.S."/>
        </authorList>
    </citation>
    <scope>NUCLEOTIDE SEQUENCE</scope>
</reference>
<dbReference type="GeneID" id="20213113"/>
<dbReference type="InParanoid" id="T1FWB7"/>
<dbReference type="RefSeq" id="XP_009031839.1">
    <property type="nucleotide sequence ID" value="XM_009033591.1"/>
</dbReference>
<evidence type="ECO:0000313" key="4">
    <source>
        <dbReference type="EMBL" id="ESN90074.1"/>
    </source>
</evidence>
<evidence type="ECO:0000256" key="2">
    <source>
        <dbReference type="SAM" id="Phobius"/>
    </source>
</evidence>
<keyword evidence="3" id="KW-0732">Signal</keyword>
<reference evidence="5" key="3">
    <citation type="submission" date="2015-06" db="UniProtKB">
        <authorList>
            <consortium name="EnsemblMetazoa"/>
        </authorList>
    </citation>
    <scope>IDENTIFICATION</scope>
</reference>
<feature type="region of interest" description="Disordered" evidence="1">
    <location>
        <begin position="62"/>
        <end position="81"/>
    </location>
</feature>
<name>T1FWB7_HELRO</name>
<dbReference type="CTD" id="20213113"/>
<evidence type="ECO:0008006" key="7">
    <source>
        <dbReference type="Google" id="ProtNLM"/>
    </source>
</evidence>
<feature type="signal peptide" evidence="3">
    <location>
        <begin position="1"/>
        <end position="21"/>
    </location>
</feature>
<keyword evidence="2" id="KW-0472">Membrane</keyword>
<dbReference type="KEGG" id="hro:HELRODRAFT_194692"/>
<feature type="compositionally biased region" description="Low complexity" evidence="1">
    <location>
        <begin position="62"/>
        <end position="71"/>
    </location>
</feature>
<keyword evidence="2" id="KW-0812">Transmembrane</keyword>
<dbReference type="AlphaFoldDB" id="T1FWB7"/>
<evidence type="ECO:0000256" key="3">
    <source>
        <dbReference type="SAM" id="SignalP"/>
    </source>
</evidence>
<keyword evidence="2" id="KW-1133">Transmembrane helix</keyword>
<sequence>MIKLMLCFCAVCLLSSFVTSAENDTKIMPSPNLGVTTPSHTTQQTTSGFKLAFTSYAASTSSSSAKFSNNSRGADENRDVKKSRQNISLPCLNWCRFSDVSLDECWNQSLKYHTNQLKISIANFYSALLHVNRWKVANEDDSKDSNNKEIIGFERAIVEEILNAYHYIPNNPDVDQLIHDDEEVIVNETTTKHIFNIILDEYNQRKHHYEEDETGREPMTLPSLPCPITCEYYPKIWVTLTFVTSLSFILLTTIVFVYFFYDVWLPMRKRFRPVSLIG</sequence>
<organism evidence="5 6">
    <name type="scientific">Helobdella robusta</name>
    <name type="common">Californian leech</name>
    <dbReference type="NCBI Taxonomy" id="6412"/>
    <lineage>
        <taxon>Eukaryota</taxon>
        <taxon>Metazoa</taxon>
        <taxon>Spiralia</taxon>
        <taxon>Lophotrochozoa</taxon>
        <taxon>Annelida</taxon>
        <taxon>Clitellata</taxon>
        <taxon>Hirudinea</taxon>
        <taxon>Rhynchobdellida</taxon>
        <taxon>Glossiphoniidae</taxon>
        <taxon>Helobdella</taxon>
    </lineage>
</organism>
<proteinExistence type="predicted"/>